<dbReference type="AlphaFoldDB" id="A0A914DP39"/>
<feature type="transmembrane region" description="Helical" evidence="1">
    <location>
        <begin position="43"/>
        <end position="65"/>
    </location>
</feature>
<keyword evidence="1" id="KW-1133">Transmembrane helix</keyword>
<evidence type="ECO:0000313" key="2">
    <source>
        <dbReference type="Proteomes" id="UP000887540"/>
    </source>
</evidence>
<reference evidence="3" key="1">
    <citation type="submission" date="2022-11" db="UniProtKB">
        <authorList>
            <consortium name="WormBaseParasite"/>
        </authorList>
    </citation>
    <scope>IDENTIFICATION</scope>
</reference>
<name>A0A914DP39_9BILA</name>
<organism evidence="2 3">
    <name type="scientific">Acrobeloides nanus</name>
    <dbReference type="NCBI Taxonomy" id="290746"/>
    <lineage>
        <taxon>Eukaryota</taxon>
        <taxon>Metazoa</taxon>
        <taxon>Ecdysozoa</taxon>
        <taxon>Nematoda</taxon>
        <taxon>Chromadorea</taxon>
        <taxon>Rhabditida</taxon>
        <taxon>Tylenchina</taxon>
        <taxon>Cephalobomorpha</taxon>
        <taxon>Cephaloboidea</taxon>
        <taxon>Cephalobidae</taxon>
        <taxon>Acrobeloides</taxon>
    </lineage>
</organism>
<keyword evidence="1" id="KW-0472">Membrane</keyword>
<keyword evidence="2" id="KW-1185">Reference proteome</keyword>
<accession>A0A914DP39</accession>
<proteinExistence type="predicted"/>
<protein>
    <submittedName>
        <fullName evidence="3">Uncharacterized protein</fullName>
    </submittedName>
</protein>
<evidence type="ECO:0000313" key="3">
    <source>
        <dbReference type="WBParaSite" id="ACRNAN_scaffold343.g13332.t1"/>
    </source>
</evidence>
<evidence type="ECO:0000256" key="1">
    <source>
        <dbReference type="SAM" id="Phobius"/>
    </source>
</evidence>
<dbReference type="Proteomes" id="UP000887540">
    <property type="component" value="Unplaced"/>
</dbReference>
<sequence length="132" mass="14638">MSRLFAVSHVRTSYVLFQDFSALCTKCLDFFRSLKMALRIPPVVLVALGIILTVLVIASIPLAFYMSNSRQVASSIVDNKSIDEANESEVPLAPFHPKSLSTPPKPENSIDKEAKTFNDSNVYNVPCQDFNV</sequence>
<keyword evidence="1" id="KW-0812">Transmembrane</keyword>
<dbReference type="WBParaSite" id="ACRNAN_scaffold343.g13332.t1">
    <property type="protein sequence ID" value="ACRNAN_scaffold343.g13332.t1"/>
    <property type="gene ID" value="ACRNAN_scaffold343.g13332"/>
</dbReference>